<feature type="signal peptide" evidence="2">
    <location>
        <begin position="1"/>
        <end position="35"/>
    </location>
</feature>
<comment type="similarity">
    <text evidence="1 2">Belongs to the OprB family.</text>
</comment>
<evidence type="ECO:0000256" key="2">
    <source>
        <dbReference type="RuleBase" id="RU363072"/>
    </source>
</evidence>
<dbReference type="Proteomes" id="UP001597296">
    <property type="component" value="Unassembled WGS sequence"/>
</dbReference>
<dbReference type="InterPro" id="IPR007049">
    <property type="entry name" value="Carb-sel_porin_OprB"/>
</dbReference>
<dbReference type="EMBL" id="JBHUIY010000002">
    <property type="protein sequence ID" value="MFD2232565.1"/>
    <property type="molecule type" value="Genomic_DNA"/>
</dbReference>
<dbReference type="InterPro" id="IPR038673">
    <property type="entry name" value="OprB_sf"/>
</dbReference>
<dbReference type="RefSeq" id="WP_377313983.1">
    <property type="nucleotide sequence ID" value="NZ_JBHUIY010000002.1"/>
</dbReference>
<proteinExistence type="inferred from homology"/>
<reference evidence="4" key="1">
    <citation type="journal article" date="2019" name="Int. J. Syst. Evol. Microbiol.">
        <title>The Global Catalogue of Microorganisms (GCM) 10K type strain sequencing project: providing services to taxonomists for standard genome sequencing and annotation.</title>
        <authorList>
            <consortium name="The Broad Institute Genomics Platform"/>
            <consortium name="The Broad Institute Genome Sequencing Center for Infectious Disease"/>
            <person name="Wu L."/>
            <person name="Ma J."/>
        </authorList>
    </citation>
    <scope>NUCLEOTIDE SEQUENCE [LARGE SCALE GENOMIC DNA]</scope>
    <source>
        <strain evidence="4">KCTC 15012</strain>
    </source>
</reference>
<dbReference type="PANTHER" id="PTHR37944:SF1">
    <property type="entry name" value="PORIN B"/>
    <property type="match status" value="1"/>
</dbReference>
<protein>
    <submittedName>
        <fullName evidence="3">Carbohydrate porin</fullName>
    </submittedName>
</protein>
<dbReference type="Pfam" id="PF04966">
    <property type="entry name" value="OprB"/>
    <property type="match status" value="1"/>
</dbReference>
<evidence type="ECO:0000313" key="4">
    <source>
        <dbReference type="Proteomes" id="UP001597296"/>
    </source>
</evidence>
<organism evidence="3 4">
    <name type="scientific">Phaeospirillum tilakii</name>
    <dbReference type="NCBI Taxonomy" id="741673"/>
    <lineage>
        <taxon>Bacteria</taxon>
        <taxon>Pseudomonadati</taxon>
        <taxon>Pseudomonadota</taxon>
        <taxon>Alphaproteobacteria</taxon>
        <taxon>Rhodospirillales</taxon>
        <taxon>Rhodospirillaceae</taxon>
        <taxon>Phaeospirillum</taxon>
    </lineage>
</organism>
<sequence>MIHAHHRVTTRAGLPAVLFTGLALLGGLSATPARAAEEGAAAAQDDAAAVEAPKTFWTRDTLTGDWGGLRTNLEEHGITVAGTYSAEALGNPSGGAKQRGVAFGMLQIDVEADLEKLAGWQGGLFHASAINTHGRQLSANFLNNWIASRDIETSPTTRLFALWLQQSFFEDAVSLRAGQVPMQEEFFNSTYAANLIGSPFGWPGSFAANMPSGGGGYPLANLGARVKVKATDNLTLLGAVFSGDPASGIDSSLNEDPTRHNANGIDFTWNQPPVWFGEAQYGYNQGKDASGLPGTVKVGGWYYNGGFNDQRFDDNGQYRAVSGADGRRLHGNWAAYAILDQMLWRRPGSEDGGLGFFLRGSLMPDDRNRMPYYFDTGLALKGTFEGRDSDVAALGFAYGAASRRLASYDSDLTALGTYTPRQDYEAMLEVSYRYSVTPWWTLVPDAQYIFHPGATATDDTGKVMDDAVVVGLRTVFTL</sequence>
<evidence type="ECO:0000256" key="1">
    <source>
        <dbReference type="ARBA" id="ARBA00008769"/>
    </source>
</evidence>
<gene>
    <name evidence="3" type="ORF">ACFSNB_01975</name>
</gene>
<keyword evidence="2" id="KW-0732">Signal</keyword>
<dbReference type="Gene3D" id="2.40.160.180">
    <property type="entry name" value="Carbohydrate-selective porin OprB"/>
    <property type="match status" value="1"/>
</dbReference>
<dbReference type="InterPro" id="IPR052932">
    <property type="entry name" value="OprB_Porin"/>
</dbReference>
<comment type="caution">
    <text evidence="3">The sequence shown here is derived from an EMBL/GenBank/DDBJ whole genome shotgun (WGS) entry which is preliminary data.</text>
</comment>
<feature type="chain" id="PRO_5044973504" evidence="2">
    <location>
        <begin position="36"/>
        <end position="478"/>
    </location>
</feature>
<evidence type="ECO:0000313" key="3">
    <source>
        <dbReference type="EMBL" id="MFD2232565.1"/>
    </source>
</evidence>
<accession>A0ABW5C5M6</accession>
<name>A0ABW5C5M6_9PROT</name>
<dbReference type="PANTHER" id="PTHR37944">
    <property type="entry name" value="PORIN B"/>
    <property type="match status" value="1"/>
</dbReference>
<keyword evidence="4" id="KW-1185">Reference proteome</keyword>